<evidence type="ECO:0000256" key="1">
    <source>
        <dbReference type="ARBA" id="ARBA00022527"/>
    </source>
</evidence>
<dbReference type="AlphaFoldDB" id="A0A2G5HQD8"/>
<dbReference type="SMART" id="SM00811">
    <property type="entry name" value="Alpha_kinase"/>
    <property type="match status" value="1"/>
</dbReference>
<sequence>MLADPPQQTVDSLLPDSLRLYRSSRVSRVAGTESIPPDGTTSPGREDFFARRTPEASVARTLSSTQQLSLARRPPYRGASSRSSNLMRQLRSETNDANARSHRLPDAGLFRKMCSTDVLFLIDSTGSMGPYISAVRDQVKSIVADIKRTFLGLYAAGGGDCPENVLGGLDRALQQSWSHQTRCLVHIADAPPHGRSLNDLLPTQDDYHIDGSEPHGLEHETLIRNAIELNINYALLRINGGEHGTDRMALAFSHLYGVKNASLLPSNLYFHEVRPATLPRIRHAGLLTEPQFEELALGTTYSELRHLVCRTVTSSFARTASRLTIARHGAAASKYAGKSSDSIKISLEHIPPRWNDLMWFEDVFDTEGFCPAGVHEPSTLNEMMQSDTNIPVSTAEFVVRARSKPFAHGAMRAASYARTAASHSPFVLKTYLKPGNWRPQMVEDMKIQTLAKAFALEFNGLLNIDPPLDFVVTSCLQSKAIDTSRKPGSSISSEPYITGTYVKYNNNTMWVNPESGDEFNQLVQTFSHFTFKRSYGHLLVNDLQGDAVSRTLTDPAIQTLDPQRFKLSDTNLGESSLKLFFVSHECTRFCNELCLISSKEMFSPGATKRFRESWPIPKPTVFCSNKLCRKIMRHNKARESPEYQGYQWCSTCWPQLELYKKQLVCEAPGEDHEFEVSEFFHQSQGESTPRECERHRPMNTASSRAAAVGGSMFSRMKSKKSRESLAGSISGKMW</sequence>
<organism evidence="6 7">
    <name type="scientific">Cercospora beticola</name>
    <name type="common">Sugarbeet leaf spot fungus</name>
    <dbReference type="NCBI Taxonomy" id="122368"/>
    <lineage>
        <taxon>Eukaryota</taxon>
        <taxon>Fungi</taxon>
        <taxon>Dikarya</taxon>
        <taxon>Ascomycota</taxon>
        <taxon>Pezizomycotina</taxon>
        <taxon>Dothideomycetes</taxon>
        <taxon>Dothideomycetidae</taxon>
        <taxon>Mycosphaerellales</taxon>
        <taxon>Mycosphaerellaceae</taxon>
        <taxon>Cercospora</taxon>
    </lineage>
</organism>
<feature type="compositionally biased region" description="Polar residues" evidence="4">
    <location>
        <begin position="60"/>
        <end position="69"/>
    </location>
</feature>
<dbReference type="InterPro" id="IPR011009">
    <property type="entry name" value="Kinase-like_dom_sf"/>
</dbReference>
<feature type="region of interest" description="Disordered" evidence="4">
    <location>
        <begin position="25"/>
        <end position="46"/>
    </location>
</feature>
<reference evidence="6 7" key="1">
    <citation type="submission" date="2015-10" db="EMBL/GenBank/DDBJ databases">
        <title>The cercosporin biosynthetic gene cluster was horizontally transferred to several fungal lineages and shown to be expanded in Cercospora beticola based on microsynteny with recipient genomes.</title>
        <authorList>
            <person name="De Jonge R."/>
            <person name="Ebert M.K."/>
            <person name="Suttle J.C."/>
            <person name="Jurick Ii W.M."/>
            <person name="Secor G.A."/>
            <person name="Thomma B.P."/>
            <person name="Van De Peer Y."/>
            <person name="Bolton M.D."/>
        </authorList>
    </citation>
    <scope>NUCLEOTIDE SEQUENCE [LARGE SCALE GENOMIC DNA]</scope>
    <source>
        <strain evidence="6 7">09-40</strain>
    </source>
</reference>
<evidence type="ECO:0000259" key="5">
    <source>
        <dbReference type="PROSITE" id="PS51158"/>
    </source>
</evidence>
<evidence type="ECO:0000313" key="7">
    <source>
        <dbReference type="Proteomes" id="UP000230605"/>
    </source>
</evidence>
<keyword evidence="2" id="KW-0808">Transferase</keyword>
<dbReference type="CDD" id="cd04515">
    <property type="entry name" value="Alpha_kinase"/>
    <property type="match status" value="1"/>
</dbReference>
<feature type="domain" description="Alpha-type protein kinase" evidence="5">
    <location>
        <begin position="379"/>
        <end position="598"/>
    </location>
</feature>
<dbReference type="OrthoDB" id="301415at2759"/>
<feature type="region of interest" description="Disordered" evidence="4">
    <location>
        <begin position="60"/>
        <end position="100"/>
    </location>
</feature>
<protein>
    <submittedName>
        <fullName evidence="6">Alpha-protein kinase vwkA</fullName>
    </submittedName>
</protein>
<dbReference type="GO" id="GO:0005524">
    <property type="term" value="F:ATP binding"/>
    <property type="evidence" value="ECO:0007669"/>
    <property type="project" value="InterPro"/>
</dbReference>
<feature type="region of interest" description="Disordered" evidence="4">
    <location>
        <begin position="683"/>
        <end position="711"/>
    </location>
</feature>
<dbReference type="PROSITE" id="PS51158">
    <property type="entry name" value="ALPHA_KINASE"/>
    <property type="match status" value="1"/>
</dbReference>
<dbReference type="Proteomes" id="UP000230605">
    <property type="component" value="Chromosome 6"/>
</dbReference>
<dbReference type="InterPro" id="IPR052969">
    <property type="entry name" value="Thr-specific_kinase-like"/>
</dbReference>
<evidence type="ECO:0000256" key="3">
    <source>
        <dbReference type="ARBA" id="ARBA00022777"/>
    </source>
</evidence>
<accession>A0A2G5HQD8</accession>
<dbReference type="InterPro" id="IPR004166">
    <property type="entry name" value="a-kinase_dom"/>
</dbReference>
<dbReference type="SUPFAM" id="SSF53300">
    <property type="entry name" value="vWA-like"/>
    <property type="match status" value="1"/>
</dbReference>
<dbReference type="Gene3D" id="3.40.50.410">
    <property type="entry name" value="von Willebrand factor, type A domain"/>
    <property type="match status" value="2"/>
</dbReference>
<gene>
    <name evidence="6" type="ORF">CB0940_08106</name>
</gene>
<comment type="caution">
    <text evidence="6">The sequence shown here is derived from an EMBL/GenBank/DDBJ whole genome shotgun (WGS) entry which is preliminary data.</text>
</comment>
<dbReference type="PANTHER" id="PTHR47763">
    <property type="entry name" value="ALPHA-PROTEIN KINASE VWKA"/>
    <property type="match status" value="1"/>
</dbReference>
<dbReference type="SUPFAM" id="SSF56112">
    <property type="entry name" value="Protein kinase-like (PK-like)"/>
    <property type="match status" value="1"/>
</dbReference>
<proteinExistence type="predicted"/>
<dbReference type="Gene3D" id="3.30.200.20">
    <property type="entry name" value="Phosphorylase Kinase, domain 1"/>
    <property type="match status" value="1"/>
</dbReference>
<name>A0A2G5HQD8_CERBT</name>
<dbReference type="GO" id="GO:0004674">
    <property type="term" value="F:protein serine/threonine kinase activity"/>
    <property type="evidence" value="ECO:0007669"/>
    <property type="project" value="UniProtKB-KW"/>
</dbReference>
<dbReference type="PANTHER" id="PTHR47763:SF4">
    <property type="entry name" value="ALPHA-PROTEIN KINASE VWKA"/>
    <property type="match status" value="1"/>
</dbReference>
<evidence type="ECO:0000313" key="6">
    <source>
        <dbReference type="EMBL" id="PIA94452.1"/>
    </source>
</evidence>
<evidence type="ECO:0000256" key="4">
    <source>
        <dbReference type="SAM" id="MobiDB-lite"/>
    </source>
</evidence>
<keyword evidence="1" id="KW-0723">Serine/threonine-protein kinase</keyword>
<dbReference type="Pfam" id="PF02816">
    <property type="entry name" value="Alpha_kinase"/>
    <property type="match status" value="1"/>
</dbReference>
<evidence type="ECO:0000256" key="2">
    <source>
        <dbReference type="ARBA" id="ARBA00022679"/>
    </source>
</evidence>
<dbReference type="EMBL" id="LKMD01000104">
    <property type="protein sequence ID" value="PIA94452.1"/>
    <property type="molecule type" value="Genomic_DNA"/>
</dbReference>
<dbReference type="InterPro" id="IPR036465">
    <property type="entry name" value="vWFA_dom_sf"/>
</dbReference>
<keyword evidence="3 6" id="KW-0418">Kinase</keyword>